<evidence type="ECO:0000313" key="1">
    <source>
        <dbReference type="EMBL" id="KAH3661666.1"/>
    </source>
</evidence>
<reference evidence="1" key="1">
    <citation type="journal article" date="2021" name="Open Biol.">
        <title>Shared evolutionary footprints suggest mitochondrial oxidative damage underlies multiple complex I losses in fungi.</title>
        <authorList>
            <person name="Schikora-Tamarit M.A."/>
            <person name="Marcet-Houben M."/>
            <person name="Nosek J."/>
            <person name="Gabaldon T."/>
        </authorList>
    </citation>
    <scope>NUCLEOTIDE SEQUENCE</scope>
    <source>
        <strain evidence="1">CBS6075</strain>
    </source>
</reference>
<organism evidence="1 2">
    <name type="scientific">Ogataea philodendri</name>
    <dbReference type="NCBI Taxonomy" id="1378263"/>
    <lineage>
        <taxon>Eukaryota</taxon>
        <taxon>Fungi</taxon>
        <taxon>Dikarya</taxon>
        <taxon>Ascomycota</taxon>
        <taxon>Saccharomycotina</taxon>
        <taxon>Pichiomycetes</taxon>
        <taxon>Pichiales</taxon>
        <taxon>Pichiaceae</taxon>
        <taxon>Ogataea</taxon>
    </lineage>
</organism>
<sequence length="109" mass="12204">MDDEYVSANTGRLLKVSWKYSDADRKQFQGHKLAIPHTRNVMYLRFDSLNGGPTGGRNTTMSWSCKLEGLVVIKDGGGKNILQQDNYIKCVMHLKSRCIGPEQGRCGLV</sequence>
<proteinExistence type="predicted"/>
<dbReference type="RefSeq" id="XP_046058779.1">
    <property type="nucleotide sequence ID" value="XM_046207810.1"/>
</dbReference>
<dbReference type="EMBL" id="JAEUBE010000439">
    <property type="protein sequence ID" value="KAH3661666.1"/>
    <property type="molecule type" value="Genomic_DNA"/>
</dbReference>
<keyword evidence="2" id="KW-1185">Reference proteome</keyword>
<dbReference type="Proteomes" id="UP000769157">
    <property type="component" value="Unassembled WGS sequence"/>
</dbReference>
<gene>
    <name evidence="1" type="ORF">OGAPHI_006516</name>
</gene>
<accession>A0A9P8T0P3</accession>
<dbReference type="AlphaFoldDB" id="A0A9P8T0P3"/>
<evidence type="ECO:0000313" key="2">
    <source>
        <dbReference type="Proteomes" id="UP000769157"/>
    </source>
</evidence>
<dbReference type="GeneID" id="70238480"/>
<name>A0A9P8T0P3_9ASCO</name>
<protein>
    <submittedName>
        <fullName evidence="1">Uncharacterized protein</fullName>
    </submittedName>
</protein>
<comment type="caution">
    <text evidence="1">The sequence shown here is derived from an EMBL/GenBank/DDBJ whole genome shotgun (WGS) entry which is preliminary data.</text>
</comment>
<reference evidence="1" key="2">
    <citation type="submission" date="2021-01" db="EMBL/GenBank/DDBJ databases">
        <authorList>
            <person name="Schikora-Tamarit M.A."/>
        </authorList>
    </citation>
    <scope>NUCLEOTIDE SEQUENCE</scope>
    <source>
        <strain evidence="1">CBS6075</strain>
    </source>
</reference>